<keyword evidence="4" id="KW-1185">Reference proteome</keyword>
<keyword evidence="2" id="KW-0472">Membrane</keyword>
<evidence type="ECO:0000313" key="3">
    <source>
        <dbReference type="EMBL" id="ABO49969.1"/>
    </source>
</evidence>
<reference evidence="3 4" key="1">
    <citation type="submission" date="2007-03" db="EMBL/GenBank/DDBJ databases">
        <title>Complete sequence of Desulfotomaculum reducens MI-1.</title>
        <authorList>
            <consortium name="US DOE Joint Genome Institute"/>
            <person name="Copeland A."/>
            <person name="Lucas S."/>
            <person name="Lapidus A."/>
            <person name="Barry K."/>
            <person name="Detter J.C."/>
            <person name="Glavina del Rio T."/>
            <person name="Hammon N."/>
            <person name="Israni S."/>
            <person name="Dalin E."/>
            <person name="Tice H."/>
            <person name="Pitluck S."/>
            <person name="Sims D."/>
            <person name="Brettin T."/>
            <person name="Bruce D."/>
            <person name="Han C."/>
            <person name="Tapia R."/>
            <person name="Schmutz J."/>
            <person name="Larimer F."/>
            <person name="Land M."/>
            <person name="Hauser L."/>
            <person name="Kyrpides N."/>
            <person name="Kim E."/>
            <person name="Tebo B.M."/>
            <person name="Richardson P."/>
        </authorList>
    </citation>
    <scope>NUCLEOTIDE SEQUENCE [LARGE SCALE GENOMIC DNA]</scope>
    <source>
        <strain evidence="3 4">MI-1</strain>
    </source>
</reference>
<keyword evidence="2" id="KW-1133">Transmembrane helix</keyword>
<proteinExistence type="predicted"/>
<sequence>MATLAEEIRKKRLIFTLLFVTFTAIYGIFSWQGEIRLTEQQLQYVVLGWRLSLAVLSLWFGYAVGIRKQTTWFVSMLAILPIVSWLGVLYLLFKSGSMLVEAKKGEVVHIGSPGKETRAGKVHQNRKKRKK</sequence>
<name>A4J4G6_DESRM</name>
<evidence type="ECO:0000256" key="2">
    <source>
        <dbReference type="SAM" id="Phobius"/>
    </source>
</evidence>
<dbReference type="HOGENOM" id="CLU_1924203_0_0_9"/>
<dbReference type="STRING" id="349161.Dred_1439"/>
<feature type="compositionally biased region" description="Basic residues" evidence="1">
    <location>
        <begin position="120"/>
        <end position="131"/>
    </location>
</feature>
<feature type="transmembrane region" description="Helical" evidence="2">
    <location>
        <begin position="12"/>
        <end position="32"/>
    </location>
</feature>
<accession>A4J4G6</accession>
<dbReference type="OrthoDB" id="1787011at2"/>
<gene>
    <name evidence="3" type="ordered locus">Dred_1439</name>
</gene>
<dbReference type="KEGG" id="drm:Dred_1439"/>
<feature type="region of interest" description="Disordered" evidence="1">
    <location>
        <begin position="111"/>
        <end position="131"/>
    </location>
</feature>
<protein>
    <submittedName>
        <fullName evidence="3">Uncharacterized protein</fullName>
    </submittedName>
</protein>
<evidence type="ECO:0000313" key="4">
    <source>
        <dbReference type="Proteomes" id="UP000001556"/>
    </source>
</evidence>
<dbReference type="EMBL" id="CP000612">
    <property type="protein sequence ID" value="ABO49969.1"/>
    <property type="molecule type" value="Genomic_DNA"/>
</dbReference>
<dbReference type="Proteomes" id="UP000001556">
    <property type="component" value="Chromosome"/>
</dbReference>
<evidence type="ECO:0000256" key="1">
    <source>
        <dbReference type="SAM" id="MobiDB-lite"/>
    </source>
</evidence>
<feature type="transmembrane region" description="Helical" evidence="2">
    <location>
        <begin position="72"/>
        <end position="93"/>
    </location>
</feature>
<keyword evidence="2" id="KW-0812">Transmembrane</keyword>
<feature type="transmembrane region" description="Helical" evidence="2">
    <location>
        <begin position="44"/>
        <end position="65"/>
    </location>
</feature>
<organism evidence="3 4">
    <name type="scientific">Desulforamulus reducens (strain ATCC BAA-1160 / DSM 100696 / MI-1)</name>
    <name type="common">Desulfotomaculum reducens</name>
    <dbReference type="NCBI Taxonomy" id="349161"/>
    <lineage>
        <taxon>Bacteria</taxon>
        <taxon>Bacillati</taxon>
        <taxon>Bacillota</taxon>
        <taxon>Clostridia</taxon>
        <taxon>Eubacteriales</taxon>
        <taxon>Peptococcaceae</taxon>
        <taxon>Desulforamulus</taxon>
    </lineage>
</organism>
<dbReference type="AlphaFoldDB" id="A4J4G6"/>